<keyword evidence="6 7" id="KW-0472">Membrane</keyword>
<evidence type="ECO:0000256" key="7">
    <source>
        <dbReference type="RuleBase" id="RU363032"/>
    </source>
</evidence>
<keyword evidence="2 7" id="KW-0813">Transport</keyword>
<dbReference type="SUPFAM" id="SSF161098">
    <property type="entry name" value="MetI-like"/>
    <property type="match status" value="1"/>
</dbReference>
<comment type="similarity">
    <text evidence="7">Belongs to the binding-protein-dependent transport system permease family.</text>
</comment>
<comment type="subcellular location">
    <subcellularLocation>
        <location evidence="1 7">Cell membrane</location>
        <topology evidence="1 7">Multi-pass membrane protein</topology>
    </subcellularLocation>
</comment>
<keyword evidence="11" id="KW-1185">Reference proteome</keyword>
<dbReference type="Pfam" id="PF00528">
    <property type="entry name" value="BPD_transp_1"/>
    <property type="match status" value="1"/>
</dbReference>
<evidence type="ECO:0000256" key="4">
    <source>
        <dbReference type="ARBA" id="ARBA00022692"/>
    </source>
</evidence>
<organism evidence="10 11">
    <name type="scientific">Streptomyces aidingensis</name>
    <dbReference type="NCBI Taxonomy" id="910347"/>
    <lineage>
        <taxon>Bacteria</taxon>
        <taxon>Bacillati</taxon>
        <taxon>Actinomycetota</taxon>
        <taxon>Actinomycetes</taxon>
        <taxon>Kitasatosporales</taxon>
        <taxon>Streptomycetaceae</taxon>
        <taxon>Streptomyces</taxon>
    </lineage>
</organism>
<dbReference type="InterPro" id="IPR035906">
    <property type="entry name" value="MetI-like_sf"/>
</dbReference>
<evidence type="ECO:0000256" key="5">
    <source>
        <dbReference type="ARBA" id="ARBA00022989"/>
    </source>
</evidence>
<gene>
    <name evidence="10" type="ORF">SAMN05421773_113122</name>
</gene>
<dbReference type="CDD" id="cd06261">
    <property type="entry name" value="TM_PBP2"/>
    <property type="match status" value="1"/>
</dbReference>
<feature type="transmembrane region" description="Helical" evidence="7">
    <location>
        <begin position="142"/>
        <end position="166"/>
    </location>
</feature>
<feature type="compositionally biased region" description="Low complexity" evidence="8">
    <location>
        <begin position="10"/>
        <end position="26"/>
    </location>
</feature>
<feature type="transmembrane region" description="Helical" evidence="7">
    <location>
        <begin position="277"/>
        <end position="296"/>
    </location>
</feature>
<dbReference type="PROSITE" id="PS50928">
    <property type="entry name" value="ABC_TM1"/>
    <property type="match status" value="1"/>
</dbReference>
<feature type="transmembrane region" description="Helical" evidence="7">
    <location>
        <begin position="178"/>
        <end position="197"/>
    </location>
</feature>
<name>A0A1I1RIH7_9ACTN</name>
<keyword evidence="4 7" id="KW-0812">Transmembrane</keyword>
<dbReference type="InterPro" id="IPR000515">
    <property type="entry name" value="MetI-like"/>
</dbReference>
<evidence type="ECO:0000256" key="1">
    <source>
        <dbReference type="ARBA" id="ARBA00004651"/>
    </source>
</evidence>
<keyword evidence="3" id="KW-1003">Cell membrane</keyword>
<dbReference type="PANTHER" id="PTHR43744">
    <property type="entry name" value="ABC TRANSPORTER PERMEASE PROTEIN MG189-RELATED-RELATED"/>
    <property type="match status" value="1"/>
</dbReference>
<dbReference type="GO" id="GO:0005886">
    <property type="term" value="C:plasma membrane"/>
    <property type="evidence" value="ECO:0007669"/>
    <property type="project" value="UniProtKB-SubCell"/>
</dbReference>
<dbReference type="RefSeq" id="WP_093840568.1">
    <property type="nucleotide sequence ID" value="NZ_FOLM01000013.1"/>
</dbReference>
<dbReference type="Proteomes" id="UP000199207">
    <property type="component" value="Unassembled WGS sequence"/>
</dbReference>
<evidence type="ECO:0000256" key="3">
    <source>
        <dbReference type="ARBA" id="ARBA00022475"/>
    </source>
</evidence>
<evidence type="ECO:0000313" key="10">
    <source>
        <dbReference type="EMBL" id="SFD34124.1"/>
    </source>
</evidence>
<feature type="region of interest" description="Disordered" evidence="8">
    <location>
        <begin position="1"/>
        <end position="38"/>
    </location>
</feature>
<evidence type="ECO:0000313" key="11">
    <source>
        <dbReference type="Proteomes" id="UP000199207"/>
    </source>
</evidence>
<proteinExistence type="inferred from homology"/>
<dbReference type="EMBL" id="FOLM01000013">
    <property type="protein sequence ID" value="SFD34124.1"/>
    <property type="molecule type" value="Genomic_DNA"/>
</dbReference>
<feature type="transmembrane region" description="Helical" evidence="7">
    <location>
        <begin position="106"/>
        <end position="130"/>
    </location>
</feature>
<dbReference type="AlphaFoldDB" id="A0A1I1RIH7"/>
<feature type="transmembrane region" description="Helical" evidence="7">
    <location>
        <begin position="46"/>
        <end position="68"/>
    </location>
</feature>
<dbReference type="OrthoDB" id="2063054at2"/>
<reference evidence="10 11" key="1">
    <citation type="submission" date="2016-10" db="EMBL/GenBank/DDBJ databases">
        <authorList>
            <person name="de Groot N.N."/>
        </authorList>
    </citation>
    <scope>NUCLEOTIDE SEQUENCE [LARGE SCALE GENOMIC DNA]</scope>
    <source>
        <strain evidence="10 11">CGMCC 4.5739</strain>
    </source>
</reference>
<accession>A0A1I1RIH7</accession>
<sequence>MTTSALDRTGSASAAAKGSDASTPPGRSRRRRPKAGGAGGHLHAGWLTYAILAVFTFISFFPLVWTAIAASQSNTRLAKTPPPFVFGPRLWQNLETAWDTGQMGKALFNTVFVAGCITVSTVLFATMAGFAFAKLQFKGRNILLLMVIGTMMVPPQLGVVPLYMAVAELGWHNQLQAVILPFMVSAFGVFFMRQYLVQALPTELIEAARVDGAHSLRVLWHVVFPVARPAMAVLGMLTFVQAWNEFLWPIIVLTQENPTVQVGLNGLGRGYVPDQGVIMAGSLIGTLPLLITFLLFGKQIVGGIMQGAVKG</sequence>
<dbReference type="GO" id="GO:0055085">
    <property type="term" value="P:transmembrane transport"/>
    <property type="evidence" value="ECO:0007669"/>
    <property type="project" value="InterPro"/>
</dbReference>
<evidence type="ECO:0000259" key="9">
    <source>
        <dbReference type="PROSITE" id="PS50928"/>
    </source>
</evidence>
<keyword evidence="5 7" id="KW-1133">Transmembrane helix</keyword>
<evidence type="ECO:0000256" key="8">
    <source>
        <dbReference type="SAM" id="MobiDB-lite"/>
    </source>
</evidence>
<dbReference type="Gene3D" id="1.10.3720.10">
    <property type="entry name" value="MetI-like"/>
    <property type="match status" value="1"/>
</dbReference>
<protein>
    <submittedName>
        <fullName evidence="10">Cellobiose transport system permease protein</fullName>
    </submittedName>
</protein>
<evidence type="ECO:0000256" key="6">
    <source>
        <dbReference type="ARBA" id="ARBA00023136"/>
    </source>
</evidence>
<dbReference type="PANTHER" id="PTHR43744:SF12">
    <property type="entry name" value="ABC TRANSPORTER PERMEASE PROTEIN MG189-RELATED"/>
    <property type="match status" value="1"/>
</dbReference>
<dbReference type="STRING" id="910347.SAMN05421773_113122"/>
<feature type="transmembrane region" description="Helical" evidence="7">
    <location>
        <begin position="218"/>
        <end position="240"/>
    </location>
</feature>
<feature type="domain" description="ABC transmembrane type-1" evidence="9">
    <location>
        <begin position="107"/>
        <end position="296"/>
    </location>
</feature>
<evidence type="ECO:0000256" key="2">
    <source>
        <dbReference type="ARBA" id="ARBA00022448"/>
    </source>
</evidence>